<name>A0A9E7NDP2_9EURY</name>
<keyword evidence="5 8" id="KW-0418">Kinase</keyword>
<dbReference type="SUPFAM" id="SSF55874">
    <property type="entry name" value="ATPase domain of HSP90 chaperone/DNA topoisomerase II/histidine kinase"/>
    <property type="match status" value="1"/>
</dbReference>
<dbReference type="CDD" id="cd00075">
    <property type="entry name" value="HATPase"/>
    <property type="match status" value="1"/>
</dbReference>
<gene>
    <name evidence="8" type="ORF">NGM29_06085</name>
</gene>
<dbReference type="PANTHER" id="PTHR44936">
    <property type="entry name" value="SENSOR PROTEIN CREC"/>
    <property type="match status" value="1"/>
</dbReference>
<dbReference type="InterPro" id="IPR050980">
    <property type="entry name" value="2C_sensor_his_kinase"/>
</dbReference>
<evidence type="ECO:0000256" key="3">
    <source>
        <dbReference type="ARBA" id="ARBA00022679"/>
    </source>
</evidence>
<proteinExistence type="predicted"/>
<dbReference type="SMART" id="SM00387">
    <property type="entry name" value="HATPase_c"/>
    <property type="match status" value="1"/>
</dbReference>
<dbReference type="EC" id="2.7.13.3" evidence="2"/>
<sequence>MTNTTDTFGPDEVRQYLYDVMRQNRPFREKAEQALVIGRDYLGVENGHLTRLDPETNHWEAIASTDPPDGTYPAGLTLDLQTTYCRRTIDNAAPIALHDAPAQGWADDPAFETHGLHCYHGTQVTVGDELFGTICFVSDAPRAEPFSEEKTMFTELLAQMLGHELERAQHEAALTDRERLIGVLNRVLRHNLRNDMTLLRGYAELLQEEGSPQQVDVAEMLLTTTDDLLALSEKARRLDTVVTNDLEYQRVEMGHFLQTIQAEIEAAVPGATISIEGDTDTYIRVAWSMETALREVIENAAKHAGDSPDVSISVRATDGKARLQVMDTGPGLPEQERTVLRDGAETPLEHGSGLGLWLVYWVVTSHGGTIETTVDETGTTVTISFPRTPAHTLPERLPSRKP</sequence>
<protein>
    <recommendedName>
        <fullName evidence="2">histidine kinase</fullName>
        <ecNumber evidence="2">2.7.13.3</ecNumber>
    </recommendedName>
</protein>
<evidence type="ECO:0000256" key="1">
    <source>
        <dbReference type="ARBA" id="ARBA00000085"/>
    </source>
</evidence>
<dbReference type="InterPro" id="IPR036890">
    <property type="entry name" value="HATPase_C_sf"/>
</dbReference>
<dbReference type="EMBL" id="CP100355">
    <property type="protein sequence ID" value="UTF54832.1"/>
    <property type="molecule type" value="Genomic_DNA"/>
</dbReference>
<dbReference type="PRINTS" id="PR00344">
    <property type="entry name" value="BCTRLSENSOR"/>
</dbReference>
<dbReference type="SMART" id="SM00065">
    <property type="entry name" value="GAF"/>
    <property type="match status" value="1"/>
</dbReference>
<dbReference type="PANTHER" id="PTHR44936:SF10">
    <property type="entry name" value="SENSOR PROTEIN RSTB"/>
    <property type="match status" value="1"/>
</dbReference>
<dbReference type="GO" id="GO:0005524">
    <property type="term" value="F:ATP binding"/>
    <property type="evidence" value="ECO:0007669"/>
    <property type="project" value="UniProtKB-KW"/>
</dbReference>
<keyword evidence="6" id="KW-0067">ATP-binding</keyword>
<dbReference type="RefSeq" id="WP_254159546.1">
    <property type="nucleotide sequence ID" value="NZ_CP100355.1"/>
</dbReference>
<dbReference type="Proteomes" id="UP001056855">
    <property type="component" value="Chromosome"/>
</dbReference>
<keyword evidence="4" id="KW-0547">Nucleotide-binding</keyword>
<evidence type="ECO:0000259" key="7">
    <source>
        <dbReference type="PROSITE" id="PS50109"/>
    </source>
</evidence>
<dbReference type="SUPFAM" id="SSF55781">
    <property type="entry name" value="GAF domain-like"/>
    <property type="match status" value="1"/>
</dbReference>
<feature type="domain" description="Histidine kinase" evidence="7">
    <location>
        <begin position="187"/>
        <end position="389"/>
    </location>
</feature>
<dbReference type="PROSITE" id="PS50109">
    <property type="entry name" value="HIS_KIN"/>
    <property type="match status" value="1"/>
</dbReference>
<dbReference type="InterPro" id="IPR029016">
    <property type="entry name" value="GAF-like_dom_sf"/>
</dbReference>
<dbReference type="InterPro" id="IPR003594">
    <property type="entry name" value="HATPase_dom"/>
</dbReference>
<keyword evidence="9" id="KW-1185">Reference proteome</keyword>
<dbReference type="Pfam" id="PF01590">
    <property type="entry name" value="GAF"/>
    <property type="match status" value="1"/>
</dbReference>
<keyword evidence="3" id="KW-0808">Transferase</keyword>
<dbReference type="Gene3D" id="3.30.450.40">
    <property type="match status" value="1"/>
</dbReference>
<dbReference type="InterPro" id="IPR004358">
    <property type="entry name" value="Sig_transdc_His_kin-like_C"/>
</dbReference>
<dbReference type="InterPro" id="IPR003018">
    <property type="entry name" value="GAF"/>
</dbReference>
<comment type="catalytic activity">
    <reaction evidence="1">
        <text>ATP + protein L-histidine = ADP + protein N-phospho-L-histidine.</text>
        <dbReference type="EC" id="2.7.13.3"/>
    </reaction>
</comment>
<evidence type="ECO:0000256" key="2">
    <source>
        <dbReference type="ARBA" id="ARBA00012438"/>
    </source>
</evidence>
<evidence type="ECO:0000256" key="4">
    <source>
        <dbReference type="ARBA" id="ARBA00022741"/>
    </source>
</evidence>
<dbReference type="KEGG" id="sawl:NGM29_06085"/>
<evidence type="ECO:0000313" key="8">
    <source>
        <dbReference type="EMBL" id="UTF54832.1"/>
    </source>
</evidence>
<dbReference type="GO" id="GO:0004673">
    <property type="term" value="F:protein histidine kinase activity"/>
    <property type="evidence" value="ECO:0007669"/>
    <property type="project" value="UniProtKB-EC"/>
</dbReference>
<evidence type="ECO:0000313" key="9">
    <source>
        <dbReference type="Proteomes" id="UP001056855"/>
    </source>
</evidence>
<dbReference type="InterPro" id="IPR005467">
    <property type="entry name" value="His_kinase_dom"/>
</dbReference>
<organism evidence="8 9">
    <name type="scientific">Natronosalvus rutilus</name>
    <dbReference type="NCBI Taxonomy" id="2953753"/>
    <lineage>
        <taxon>Archaea</taxon>
        <taxon>Methanobacteriati</taxon>
        <taxon>Methanobacteriota</taxon>
        <taxon>Stenosarchaea group</taxon>
        <taxon>Halobacteria</taxon>
        <taxon>Halobacteriales</taxon>
        <taxon>Natrialbaceae</taxon>
        <taxon>Natronosalvus</taxon>
    </lineage>
</organism>
<dbReference type="GeneID" id="73289597"/>
<dbReference type="Pfam" id="PF02518">
    <property type="entry name" value="HATPase_c"/>
    <property type="match status" value="1"/>
</dbReference>
<accession>A0A9E7NDP2</accession>
<evidence type="ECO:0000256" key="5">
    <source>
        <dbReference type="ARBA" id="ARBA00022777"/>
    </source>
</evidence>
<evidence type="ECO:0000256" key="6">
    <source>
        <dbReference type="ARBA" id="ARBA00022840"/>
    </source>
</evidence>
<dbReference type="Gene3D" id="3.30.565.10">
    <property type="entry name" value="Histidine kinase-like ATPase, C-terminal domain"/>
    <property type="match status" value="1"/>
</dbReference>
<dbReference type="AlphaFoldDB" id="A0A9E7NDP2"/>
<reference evidence="8" key="1">
    <citation type="submission" date="2022-06" db="EMBL/GenBank/DDBJ databases">
        <title>Diverse halophilic archaea isolated from saline environments.</title>
        <authorList>
            <person name="Cui H.-L."/>
        </authorList>
    </citation>
    <scope>NUCLEOTIDE SEQUENCE</scope>
    <source>
        <strain evidence="8">WLHS1</strain>
    </source>
</reference>